<dbReference type="EMBL" id="OU015568">
    <property type="protein sequence ID" value="CAG5087668.1"/>
    <property type="molecule type" value="Genomic_DNA"/>
</dbReference>
<organism evidence="2 3">
    <name type="scientific">Oikopleura dioica</name>
    <name type="common">Tunicate</name>
    <dbReference type="NCBI Taxonomy" id="34765"/>
    <lineage>
        <taxon>Eukaryota</taxon>
        <taxon>Metazoa</taxon>
        <taxon>Chordata</taxon>
        <taxon>Tunicata</taxon>
        <taxon>Appendicularia</taxon>
        <taxon>Copelata</taxon>
        <taxon>Oikopleuridae</taxon>
        <taxon>Oikopleura</taxon>
    </lineage>
</organism>
<sequence length="96" mass="10970">MLLVRLCSGGVVGFELAQGYRRLVTAIFIWADHQINFYFLINFIRSKSKQSPWSSSRATDKMNPTEKEKDHWANKLLHTSGIGIGHGTGRVYPRYV</sequence>
<keyword evidence="3" id="KW-1185">Reference proteome</keyword>
<evidence type="ECO:0000313" key="3">
    <source>
        <dbReference type="Proteomes" id="UP001158576"/>
    </source>
</evidence>
<feature type="compositionally biased region" description="Basic and acidic residues" evidence="1">
    <location>
        <begin position="58"/>
        <end position="67"/>
    </location>
</feature>
<proteinExistence type="predicted"/>
<gene>
    <name evidence="2" type="ORF">OKIOD_LOCUS3158</name>
</gene>
<protein>
    <submittedName>
        <fullName evidence="2">Oidioi.mRNA.OKI2018_I69.PAR.g11600.t1.cds</fullName>
    </submittedName>
</protein>
<feature type="region of interest" description="Disordered" evidence="1">
    <location>
        <begin position="48"/>
        <end position="67"/>
    </location>
</feature>
<reference evidence="2 3" key="1">
    <citation type="submission" date="2021-04" db="EMBL/GenBank/DDBJ databases">
        <authorList>
            <person name="Bliznina A."/>
        </authorList>
    </citation>
    <scope>NUCLEOTIDE SEQUENCE [LARGE SCALE GENOMIC DNA]</scope>
</reference>
<name>A0ABN7RZF1_OIKDI</name>
<dbReference type="Proteomes" id="UP001158576">
    <property type="component" value="Chromosome PAR"/>
</dbReference>
<evidence type="ECO:0000313" key="2">
    <source>
        <dbReference type="EMBL" id="CAG5087668.1"/>
    </source>
</evidence>
<evidence type="ECO:0000256" key="1">
    <source>
        <dbReference type="SAM" id="MobiDB-lite"/>
    </source>
</evidence>
<accession>A0ABN7RZF1</accession>